<dbReference type="Gene3D" id="3.40.50.150">
    <property type="entry name" value="Vaccinia Virus protein VP39"/>
    <property type="match status" value="1"/>
</dbReference>
<evidence type="ECO:0000313" key="7">
    <source>
        <dbReference type="EMBL" id="OIO32202.1"/>
    </source>
</evidence>
<evidence type="ECO:0000256" key="4">
    <source>
        <dbReference type="ARBA" id="ARBA00022679"/>
    </source>
</evidence>
<feature type="binding site" evidence="6">
    <location>
        <position position="78"/>
    </location>
    <ligand>
        <name>S-adenosyl-L-methionine</name>
        <dbReference type="ChEBI" id="CHEBI:59789"/>
    </ligand>
</feature>
<dbReference type="AlphaFoldDB" id="A0A1J4V4V7"/>
<feature type="binding site" evidence="6">
    <location>
        <position position="106"/>
    </location>
    <ligand>
        <name>S-adenosyl-L-methionine</name>
        <dbReference type="ChEBI" id="CHEBI:59789"/>
    </ligand>
</feature>
<sequence length="297" mass="33182">MAHTPVLVKEAIEGLSIKSGDTVLDATVNEGGHSSLIAQYLDEKGTIIGIDEDTDALVEARRNLGASRCTIILAHDNFRNLDRVLEKHGIQTVDKALFDIGLSSRQLDESKRGFSFQKDEPLLMTFCPDLETCAFTAREIVNTWTEQSITDVIYGYGGERFAKRIAREIVKERKIKPIERTGNLVAIIERSVPHGYRFGKIHPATKTFQALRIAVNDEFSALTEGIGKALERLNKGGRIAIISFHSGEDRIVKNFFRESAKTGLCVIITKKPIVPSDEEKRRNPRSRSAHLRIAEKL</sequence>
<accession>A0A1J4V4V7</accession>
<gene>
    <name evidence="6" type="primary">rsmH</name>
    <name evidence="7" type="ORF">AUJ44_02920</name>
</gene>
<dbReference type="PANTHER" id="PTHR11265">
    <property type="entry name" value="S-ADENOSYL-METHYLTRANSFERASE MRAW"/>
    <property type="match status" value="1"/>
</dbReference>
<keyword evidence="6" id="KW-0963">Cytoplasm</keyword>
<keyword evidence="5 6" id="KW-0949">S-adenosyl-L-methionine</keyword>
<comment type="similarity">
    <text evidence="1 6">Belongs to the methyltransferase superfamily. RsmH family.</text>
</comment>
<dbReference type="GO" id="GO:0005737">
    <property type="term" value="C:cytoplasm"/>
    <property type="evidence" value="ECO:0007669"/>
    <property type="project" value="UniProtKB-SubCell"/>
</dbReference>
<evidence type="ECO:0000256" key="3">
    <source>
        <dbReference type="ARBA" id="ARBA00022603"/>
    </source>
</evidence>
<dbReference type="Proteomes" id="UP000183206">
    <property type="component" value="Unassembled WGS sequence"/>
</dbReference>
<dbReference type="NCBIfam" id="TIGR00006">
    <property type="entry name" value="16S rRNA (cytosine(1402)-N(4))-methyltransferase RsmH"/>
    <property type="match status" value="1"/>
</dbReference>
<dbReference type="EC" id="2.1.1.199" evidence="6"/>
<dbReference type="InterPro" id="IPR023397">
    <property type="entry name" value="SAM-dep_MeTrfase_MraW_recog"/>
</dbReference>
<keyword evidence="3 6" id="KW-0489">Methyltransferase</keyword>
<evidence type="ECO:0000313" key="8">
    <source>
        <dbReference type="Proteomes" id="UP000183206"/>
    </source>
</evidence>
<dbReference type="InterPro" id="IPR029063">
    <property type="entry name" value="SAM-dependent_MTases_sf"/>
</dbReference>
<evidence type="ECO:0000256" key="2">
    <source>
        <dbReference type="ARBA" id="ARBA00022552"/>
    </source>
</evidence>
<dbReference type="Gene3D" id="1.10.150.170">
    <property type="entry name" value="Putative methyltransferase TM0872, insert domain"/>
    <property type="match status" value="1"/>
</dbReference>
<dbReference type="GO" id="GO:0071424">
    <property type="term" value="F:rRNA (cytosine-N4-)-methyltransferase activity"/>
    <property type="evidence" value="ECO:0007669"/>
    <property type="project" value="UniProtKB-UniRule"/>
</dbReference>
<proteinExistence type="inferred from homology"/>
<dbReference type="SUPFAM" id="SSF81799">
    <property type="entry name" value="Putative methyltransferase TM0872, insert domain"/>
    <property type="match status" value="1"/>
</dbReference>
<organism evidence="7 8">
    <name type="scientific">Candidatus Nomurabacteria bacterium CG1_02_47_685</name>
    <dbReference type="NCBI Taxonomy" id="1805282"/>
    <lineage>
        <taxon>Bacteria</taxon>
        <taxon>Candidatus Nomuraibacteriota</taxon>
    </lineage>
</organism>
<feature type="binding site" evidence="6">
    <location>
        <begin position="31"/>
        <end position="33"/>
    </location>
    <ligand>
        <name>S-adenosyl-L-methionine</name>
        <dbReference type="ChEBI" id="CHEBI:59789"/>
    </ligand>
</feature>
<dbReference type="InterPro" id="IPR002903">
    <property type="entry name" value="RsmH"/>
</dbReference>
<dbReference type="Pfam" id="PF01795">
    <property type="entry name" value="Methyltransf_5"/>
    <property type="match status" value="1"/>
</dbReference>
<keyword evidence="2 6" id="KW-0698">rRNA processing</keyword>
<dbReference type="HAMAP" id="MF_01007">
    <property type="entry name" value="16SrRNA_methyltr_H"/>
    <property type="match status" value="1"/>
</dbReference>
<evidence type="ECO:0000256" key="1">
    <source>
        <dbReference type="ARBA" id="ARBA00010396"/>
    </source>
</evidence>
<comment type="function">
    <text evidence="6">Specifically methylates the N4 position of cytidine in position 1402 (C1402) of 16S rRNA.</text>
</comment>
<dbReference type="PIRSF" id="PIRSF004486">
    <property type="entry name" value="MraW"/>
    <property type="match status" value="1"/>
</dbReference>
<comment type="catalytic activity">
    <reaction evidence="6">
        <text>cytidine(1402) in 16S rRNA + S-adenosyl-L-methionine = N(4)-methylcytidine(1402) in 16S rRNA + S-adenosyl-L-homocysteine + H(+)</text>
        <dbReference type="Rhea" id="RHEA:42928"/>
        <dbReference type="Rhea" id="RHEA-COMP:10286"/>
        <dbReference type="Rhea" id="RHEA-COMP:10287"/>
        <dbReference type="ChEBI" id="CHEBI:15378"/>
        <dbReference type="ChEBI" id="CHEBI:57856"/>
        <dbReference type="ChEBI" id="CHEBI:59789"/>
        <dbReference type="ChEBI" id="CHEBI:74506"/>
        <dbReference type="ChEBI" id="CHEBI:82748"/>
        <dbReference type="EC" id="2.1.1.199"/>
    </reaction>
</comment>
<reference evidence="7 8" key="1">
    <citation type="journal article" date="2016" name="Environ. Microbiol.">
        <title>Genomic resolution of a cold subsurface aquifer community provides metabolic insights for novel microbes adapted to high CO concentrations.</title>
        <authorList>
            <person name="Probst A.J."/>
            <person name="Castelle C.J."/>
            <person name="Singh A."/>
            <person name="Brown C.T."/>
            <person name="Anantharaman K."/>
            <person name="Sharon I."/>
            <person name="Hug L.A."/>
            <person name="Burstein D."/>
            <person name="Emerson J.B."/>
            <person name="Thomas B.C."/>
            <person name="Banfield J.F."/>
        </authorList>
    </citation>
    <scope>NUCLEOTIDE SEQUENCE [LARGE SCALE GENOMIC DNA]</scope>
    <source>
        <strain evidence="7">CG1_02_47_685</strain>
    </source>
</reference>
<dbReference type="GO" id="GO:0070475">
    <property type="term" value="P:rRNA base methylation"/>
    <property type="evidence" value="ECO:0007669"/>
    <property type="project" value="UniProtKB-UniRule"/>
</dbReference>
<dbReference type="SUPFAM" id="SSF53335">
    <property type="entry name" value="S-adenosyl-L-methionine-dependent methyltransferases"/>
    <property type="match status" value="1"/>
</dbReference>
<evidence type="ECO:0000256" key="6">
    <source>
        <dbReference type="HAMAP-Rule" id="MF_01007"/>
    </source>
</evidence>
<evidence type="ECO:0000256" key="5">
    <source>
        <dbReference type="ARBA" id="ARBA00022691"/>
    </source>
</evidence>
<dbReference type="STRING" id="1805282.AUJ44_02920"/>
<protein>
    <recommendedName>
        <fullName evidence="6">Ribosomal RNA small subunit methyltransferase H</fullName>
        <ecNumber evidence="6">2.1.1.199</ecNumber>
    </recommendedName>
    <alternativeName>
        <fullName evidence="6">16S rRNA m(4)C1402 methyltransferase</fullName>
    </alternativeName>
    <alternativeName>
        <fullName evidence="6">rRNA (cytosine-N(4)-)-methyltransferase RsmH</fullName>
    </alternativeName>
</protein>
<comment type="caution">
    <text evidence="7">The sequence shown here is derived from an EMBL/GenBank/DDBJ whole genome shotgun (WGS) entry which is preliminary data.</text>
</comment>
<feature type="binding site" evidence="6">
    <location>
        <position position="99"/>
    </location>
    <ligand>
        <name>S-adenosyl-L-methionine</name>
        <dbReference type="ChEBI" id="CHEBI:59789"/>
    </ligand>
</feature>
<comment type="subcellular location">
    <subcellularLocation>
        <location evidence="6">Cytoplasm</location>
    </subcellularLocation>
</comment>
<feature type="binding site" evidence="6">
    <location>
        <position position="51"/>
    </location>
    <ligand>
        <name>S-adenosyl-L-methionine</name>
        <dbReference type="ChEBI" id="CHEBI:59789"/>
    </ligand>
</feature>
<name>A0A1J4V4V7_9BACT</name>
<dbReference type="EMBL" id="MNVO01000046">
    <property type="protein sequence ID" value="OIO32202.1"/>
    <property type="molecule type" value="Genomic_DNA"/>
</dbReference>
<dbReference type="PANTHER" id="PTHR11265:SF0">
    <property type="entry name" value="12S RRNA N4-METHYLCYTIDINE METHYLTRANSFERASE"/>
    <property type="match status" value="1"/>
</dbReference>
<keyword evidence="4 6" id="KW-0808">Transferase</keyword>